<dbReference type="GO" id="GO:0005886">
    <property type="term" value="C:plasma membrane"/>
    <property type="evidence" value="ECO:0007669"/>
    <property type="project" value="UniProtKB-SubCell"/>
</dbReference>
<dbReference type="NCBIfam" id="NF033817">
    <property type="entry name" value="Mplas_variab_LP"/>
    <property type="match status" value="1"/>
</dbReference>
<keyword evidence="4" id="KW-0677">Repeat</keyword>
<evidence type="ECO:0000256" key="1">
    <source>
        <dbReference type="ARBA" id="ARBA00004193"/>
    </source>
</evidence>
<proteinExistence type="predicted"/>
<protein>
    <recommendedName>
        <fullName evidence="11">Lipoprotein-associated type-17 domain-containing protein</fullName>
    </recommendedName>
</protein>
<evidence type="ECO:0000256" key="8">
    <source>
        <dbReference type="SAM" id="MobiDB-lite"/>
    </source>
</evidence>
<organism evidence="9 10">
    <name type="scientific">[Mycoplasma] phocae</name>
    <dbReference type="NCBI Taxonomy" id="142651"/>
    <lineage>
        <taxon>Bacteria</taxon>
        <taxon>Bacillati</taxon>
        <taxon>Mycoplasmatota</taxon>
        <taxon>Mycoplasmoidales</taxon>
        <taxon>Metamycoplasmataceae</taxon>
        <taxon>Metamycoplasma</taxon>
    </lineage>
</organism>
<dbReference type="AlphaFoldDB" id="A0A2Z5ISL8"/>
<sequence length="437" mass="50771">MPTPGSIASVITLPLVAAACNNTNNDKKDDGNKKPDSDKKPDGEKTPDNNNKNDDKKNDDKKETEEQKLRKEITFKYIGTIDDKNNLNLDNIKLDKNNNFEIEKSNSEVKIKIEATLFPPTVRKYSIAKLTLKKDDKSYDFYVKFKLDEKDPNGTKTIKSEFDEAKSLPTPTPQPKPDVKDPKNFNDEELNNETIVKYKGKFENNFNFELDKHLEVKVPKGWTYKVITSKIGRKINDNEAHFTLILNNGERDVTIFRKFLSEKGQLKDKQNINGILKMKYIGDFKENSFNESEILFTKPSGWNYKIKEKKFEKNKVTFKFLFQNQQDKREISIVKIFELKELVRNNNQLKFKNPKAIEINKKLVVEYNGSIYKNKYDESKLKISLNDNDWKAKLFRVDFSDNNKVTFLINLIPNDVKENGPSVIVYRTFEVIISSSI</sequence>
<keyword evidence="10" id="KW-1185">Reference proteome</keyword>
<evidence type="ECO:0000256" key="4">
    <source>
        <dbReference type="ARBA" id="ARBA00022737"/>
    </source>
</evidence>
<dbReference type="Proteomes" id="UP000252477">
    <property type="component" value="Chromosome"/>
</dbReference>
<comment type="subcellular location">
    <subcellularLocation>
        <location evidence="1">Cell membrane</location>
        <topology evidence="1">Lipid-anchor</topology>
    </subcellularLocation>
</comment>
<evidence type="ECO:0008006" key="11">
    <source>
        <dbReference type="Google" id="ProtNLM"/>
    </source>
</evidence>
<feature type="region of interest" description="Disordered" evidence="8">
    <location>
        <begin position="21"/>
        <end position="69"/>
    </location>
</feature>
<dbReference type="InterPro" id="IPR049890">
    <property type="entry name" value="VlpA-F-like_signal"/>
</dbReference>
<gene>
    <name evidence="9" type="ORF">DA803_01650</name>
</gene>
<keyword evidence="7" id="KW-0449">Lipoprotein</keyword>
<keyword evidence="5" id="KW-0472">Membrane</keyword>
<evidence type="ECO:0000256" key="3">
    <source>
        <dbReference type="ARBA" id="ARBA00022729"/>
    </source>
</evidence>
<evidence type="ECO:0000256" key="7">
    <source>
        <dbReference type="ARBA" id="ARBA00023288"/>
    </source>
</evidence>
<evidence type="ECO:0000313" key="9">
    <source>
        <dbReference type="EMBL" id="AXE60788.1"/>
    </source>
</evidence>
<evidence type="ECO:0000313" key="10">
    <source>
        <dbReference type="Proteomes" id="UP000252477"/>
    </source>
</evidence>
<keyword evidence="6" id="KW-0564">Palmitate</keyword>
<evidence type="ECO:0000256" key="6">
    <source>
        <dbReference type="ARBA" id="ARBA00023139"/>
    </source>
</evidence>
<dbReference type="EMBL" id="CP029295">
    <property type="protein sequence ID" value="AXE60788.1"/>
    <property type="molecule type" value="Genomic_DNA"/>
</dbReference>
<name>A0A2Z5ISL8_9BACT</name>
<dbReference type="RefSeq" id="WP_114190896.1">
    <property type="nucleotide sequence ID" value="NZ_CP029295.1"/>
</dbReference>
<evidence type="ECO:0000256" key="2">
    <source>
        <dbReference type="ARBA" id="ARBA00022475"/>
    </source>
</evidence>
<keyword evidence="2" id="KW-1003">Cell membrane</keyword>
<reference evidence="9 10" key="1">
    <citation type="submission" date="2018-05" db="EMBL/GenBank/DDBJ databases">
        <title>Annotation of the Mycoplasma phocidae genome.</title>
        <authorList>
            <person name="Brown D.R."/>
            <person name="Kutish G.F."/>
            <person name="Frasca S.Jr."/>
        </authorList>
    </citation>
    <scope>NUCLEOTIDE SEQUENCE [LARGE SCALE GENOMIC DNA]</scope>
    <source>
        <strain evidence="9 10">105</strain>
    </source>
</reference>
<keyword evidence="3" id="KW-0732">Signal</keyword>
<dbReference type="KEGG" id="mpho:DA803_01650"/>
<accession>A0A2Z5ISL8</accession>
<feature type="compositionally biased region" description="Basic and acidic residues" evidence="8">
    <location>
        <begin position="25"/>
        <end position="69"/>
    </location>
</feature>
<feature type="compositionally biased region" description="Basic and acidic residues" evidence="8">
    <location>
        <begin position="177"/>
        <end position="186"/>
    </location>
</feature>
<evidence type="ECO:0000256" key="5">
    <source>
        <dbReference type="ARBA" id="ARBA00023136"/>
    </source>
</evidence>
<feature type="region of interest" description="Disordered" evidence="8">
    <location>
        <begin position="160"/>
        <end position="186"/>
    </location>
</feature>